<evidence type="ECO:0000256" key="1">
    <source>
        <dbReference type="ARBA" id="ARBA00022670"/>
    </source>
</evidence>
<keyword evidence="4" id="KW-1015">Disulfide bond</keyword>
<keyword evidence="2" id="KW-0378">Hydrolase</keyword>
<reference evidence="7" key="1">
    <citation type="submission" date="2022-03" db="EMBL/GenBank/DDBJ databases">
        <authorList>
            <person name="Sayadi A."/>
        </authorList>
    </citation>
    <scope>NUCLEOTIDE SEQUENCE</scope>
</reference>
<dbReference type="AlphaFoldDB" id="A0A9P0M998"/>
<organism evidence="7 8">
    <name type="scientific">Acanthoscelides obtectus</name>
    <name type="common">Bean weevil</name>
    <name type="synonym">Bruchus obtectus</name>
    <dbReference type="NCBI Taxonomy" id="200917"/>
    <lineage>
        <taxon>Eukaryota</taxon>
        <taxon>Metazoa</taxon>
        <taxon>Ecdysozoa</taxon>
        <taxon>Arthropoda</taxon>
        <taxon>Hexapoda</taxon>
        <taxon>Insecta</taxon>
        <taxon>Pterygota</taxon>
        <taxon>Neoptera</taxon>
        <taxon>Endopterygota</taxon>
        <taxon>Coleoptera</taxon>
        <taxon>Polyphaga</taxon>
        <taxon>Cucujiformia</taxon>
        <taxon>Chrysomeloidea</taxon>
        <taxon>Chrysomelidae</taxon>
        <taxon>Bruchinae</taxon>
        <taxon>Bruchini</taxon>
        <taxon>Acanthoscelides</taxon>
    </lineage>
</organism>
<dbReference type="OrthoDB" id="6739012at2759"/>
<dbReference type="InterPro" id="IPR001314">
    <property type="entry name" value="Peptidase_S1A"/>
</dbReference>
<dbReference type="SUPFAM" id="SSF50494">
    <property type="entry name" value="Trypsin-like serine proteases"/>
    <property type="match status" value="1"/>
</dbReference>
<dbReference type="PROSITE" id="PS50240">
    <property type="entry name" value="TRYPSIN_DOM"/>
    <property type="match status" value="1"/>
</dbReference>
<dbReference type="EMBL" id="CAKOFQ010007747">
    <property type="protein sequence ID" value="CAH2007416.1"/>
    <property type="molecule type" value="Genomic_DNA"/>
</dbReference>
<dbReference type="PANTHER" id="PTHR24264:SF54">
    <property type="entry name" value="PEPTIDASE S1 DOMAIN-CONTAINING PROTEIN"/>
    <property type="match status" value="1"/>
</dbReference>
<dbReference type="PRINTS" id="PR00722">
    <property type="entry name" value="CHYMOTRYPSIN"/>
</dbReference>
<evidence type="ECO:0000313" key="8">
    <source>
        <dbReference type="Proteomes" id="UP001152888"/>
    </source>
</evidence>
<evidence type="ECO:0000259" key="6">
    <source>
        <dbReference type="PROSITE" id="PS50240"/>
    </source>
</evidence>
<evidence type="ECO:0000256" key="2">
    <source>
        <dbReference type="ARBA" id="ARBA00022801"/>
    </source>
</evidence>
<feature type="domain" description="Peptidase S1" evidence="6">
    <location>
        <begin position="22"/>
        <end position="254"/>
    </location>
</feature>
<dbReference type="PANTHER" id="PTHR24264">
    <property type="entry name" value="TRYPSIN-RELATED"/>
    <property type="match status" value="1"/>
</dbReference>
<feature type="signal peptide" evidence="5">
    <location>
        <begin position="1"/>
        <end position="21"/>
    </location>
</feature>
<sequence length="258" mass="27834">MCTKLLLLYVVTCNAFYLVAAIAGGHNSTITRHQGAAYLQRNNRLICGAAIISSNWLLTSAKCVGVGTHGLTVHAGSGFSSNGTSFQVEKVIVHPDYKQNSHDADLALLYVNENVTDTNFTRAFLLPCGNVQEIPEGAYCHLIGWGRLANGSYPEQLQMAYTTALARETCRSMYSEELVTMKMFCVASSLNNLEQNGMAACQGDFGGPVQCFASGLIGLNGIASWGMGCKETNNRPTVITQVYNYLEWITGVTGIVPP</sequence>
<keyword evidence="3" id="KW-0720">Serine protease</keyword>
<evidence type="ECO:0000256" key="4">
    <source>
        <dbReference type="ARBA" id="ARBA00023157"/>
    </source>
</evidence>
<dbReference type="GO" id="GO:0006508">
    <property type="term" value="P:proteolysis"/>
    <property type="evidence" value="ECO:0007669"/>
    <property type="project" value="UniProtKB-KW"/>
</dbReference>
<proteinExistence type="predicted"/>
<dbReference type="GO" id="GO:0004252">
    <property type="term" value="F:serine-type endopeptidase activity"/>
    <property type="evidence" value="ECO:0007669"/>
    <property type="project" value="InterPro"/>
</dbReference>
<keyword evidence="1" id="KW-0645">Protease</keyword>
<dbReference type="InterPro" id="IPR043504">
    <property type="entry name" value="Peptidase_S1_PA_chymotrypsin"/>
</dbReference>
<dbReference type="InterPro" id="IPR009003">
    <property type="entry name" value="Peptidase_S1_PA"/>
</dbReference>
<accession>A0A9P0M998</accession>
<dbReference type="FunFam" id="2.40.10.10:FF:000068">
    <property type="entry name" value="transmembrane protease serine 2"/>
    <property type="match status" value="1"/>
</dbReference>
<gene>
    <name evidence="7" type="ORF">ACAOBT_LOCUS29641</name>
</gene>
<dbReference type="Proteomes" id="UP001152888">
    <property type="component" value="Unassembled WGS sequence"/>
</dbReference>
<dbReference type="CDD" id="cd00190">
    <property type="entry name" value="Tryp_SPc"/>
    <property type="match status" value="1"/>
</dbReference>
<evidence type="ECO:0000256" key="5">
    <source>
        <dbReference type="SAM" id="SignalP"/>
    </source>
</evidence>
<keyword evidence="5" id="KW-0732">Signal</keyword>
<feature type="chain" id="PRO_5040359515" description="Peptidase S1 domain-containing protein" evidence="5">
    <location>
        <begin position="22"/>
        <end position="258"/>
    </location>
</feature>
<evidence type="ECO:0000313" key="7">
    <source>
        <dbReference type="EMBL" id="CAH2007416.1"/>
    </source>
</evidence>
<dbReference type="SMART" id="SM00020">
    <property type="entry name" value="Tryp_SPc"/>
    <property type="match status" value="1"/>
</dbReference>
<evidence type="ECO:0000256" key="3">
    <source>
        <dbReference type="ARBA" id="ARBA00022825"/>
    </source>
</evidence>
<name>A0A9P0M998_ACAOB</name>
<protein>
    <recommendedName>
        <fullName evidence="6">Peptidase S1 domain-containing protein</fullName>
    </recommendedName>
</protein>
<dbReference type="InterPro" id="IPR050127">
    <property type="entry name" value="Serine_Proteases_S1"/>
</dbReference>
<dbReference type="Pfam" id="PF00089">
    <property type="entry name" value="Trypsin"/>
    <property type="match status" value="1"/>
</dbReference>
<dbReference type="InterPro" id="IPR001254">
    <property type="entry name" value="Trypsin_dom"/>
</dbReference>
<dbReference type="Gene3D" id="2.40.10.10">
    <property type="entry name" value="Trypsin-like serine proteases"/>
    <property type="match status" value="1"/>
</dbReference>
<keyword evidence="8" id="KW-1185">Reference proteome</keyword>
<comment type="caution">
    <text evidence="7">The sequence shown here is derived from an EMBL/GenBank/DDBJ whole genome shotgun (WGS) entry which is preliminary data.</text>
</comment>
<dbReference type="GO" id="GO:0005615">
    <property type="term" value="C:extracellular space"/>
    <property type="evidence" value="ECO:0007669"/>
    <property type="project" value="TreeGrafter"/>
</dbReference>